<proteinExistence type="predicted"/>
<feature type="transmembrane region" description="Helical" evidence="1">
    <location>
        <begin position="21"/>
        <end position="39"/>
    </location>
</feature>
<evidence type="ECO:0000313" key="2">
    <source>
        <dbReference type="EMBL" id="AEF81529.1"/>
    </source>
</evidence>
<keyword evidence="3" id="KW-1185">Reference proteome</keyword>
<dbReference type="EMBL" id="CP001841">
    <property type="protein sequence ID" value="AEF81529.1"/>
    <property type="molecule type" value="Genomic_DNA"/>
</dbReference>
<dbReference type="HOGENOM" id="CLU_1730596_0_0_12"/>
<dbReference type="AlphaFoldDB" id="F5YER3"/>
<gene>
    <name evidence="2" type="ordered locus">TREAZ_1447</name>
</gene>
<dbReference type="STRING" id="545695.TREAZ_1447"/>
<reference evidence="3" key="1">
    <citation type="submission" date="2009-12" db="EMBL/GenBank/DDBJ databases">
        <title>Complete sequence of Treponema azotonutricium strain ZAS-9.</title>
        <authorList>
            <person name="Tetu S.G."/>
            <person name="Matson E."/>
            <person name="Ren Q."/>
            <person name="Seshadri R."/>
            <person name="Elbourne L."/>
            <person name="Hassan K.A."/>
            <person name="Durkin A."/>
            <person name="Radune D."/>
            <person name="Mohamoud Y."/>
            <person name="Shay R."/>
            <person name="Jin S."/>
            <person name="Zhang X."/>
            <person name="Lucey K."/>
            <person name="Ballor N.R."/>
            <person name="Ottesen E."/>
            <person name="Rosenthal R."/>
            <person name="Allen A."/>
            <person name="Leadbetter J.R."/>
            <person name="Paulsen I.T."/>
        </authorList>
    </citation>
    <scope>NUCLEOTIDE SEQUENCE [LARGE SCALE GENOMIC DNA]</scope>
    <source>
        <strain evidence="3">ATCC BAA-888 / DSM 13862 / ZAS-9</strain>
    </source>
</reference>
<name>F5YER3_LEAAZ</name>
<keyword evidence="1" id="KW-0812">Transmembrane</keyword>
<keyword evidence="1" id="KW-1133">Transmembrane helix</keyword>
<dbReference type="InParanoid" id="F5YER3"/>
<dbReference type="Proteomes" id="UP000009222">
    <property type="component" value="Chromosome"/>
</dbReference>
<accession>F5YER3</accession>
<reference evidence="2 3" key="2">
    <citation type="journal article" date="2011" name="ISME J.">
        <title>RNA-seq reveals cooperative metabolic interactions between two termite-gut spirochete species in co-culture.</title>
        <authorList>
            <person name="Rosenthal A.Z."/>
            <person name="Matson E.G."/>
            <person name="Eldar A."/>
            <person name="Leadbetter J.R."/>
        </authorList>
    </citation>
    <scope>NUCLEOTIDE SEQUENCE [LARGE SCALE GENOMIC DNA]</scope>
    <source>
        <strain evidence="3">ATCC BAA-888 / DSM 13862 / ZAS-9</strain>
    </source>
</reference>
<evidence type="ECO:0000256" key="1">
    <source>
        <dbReference type="SAM" id="Phobius"/>
    </source>
</evidence>
<protein>
    <submittedName>
        <fullName evidence="2">Uncharacterized protein</fullName>
    </submittedName>
</protein>
<organism evidence="2 3">
    <name type="scientific">Leadbettera azotonutricia (strain ATCC BAA-888 / DSM 13862 / ZAS-9)</name>
    <name type="common">Treponema azotonutricium</name>
    <dbReference type="NCBI Taxonomy" id="545695"/>
    <lineage>
        <taxon>Bacteria</taxon>
        <taxon>Pseudomonadati</taxon>
        <taxon>Spirochaetota</taxon>
        <taxon>Spirochaetia</taxon>
        <taxon>Spirochaetales</taxon>
        <taxon>Breznakiellaceae</taxon>
        <taxon>Leadbettera</taxon>
    </lineage>
</organism>
<sequence length="151" mass="16025">MTASFAAALISSQVRLFAESSVYIIGAVFVALLAIAVSFPRAVGFPLILLSGVAAVWAGFSFLRYPVPNPSVPVASYTREEIGSDLEVVYTRLRAPRSYPLIGGETRGIVTAAKTGALPGIAVDYLRITVPASRSSGMISVYIEDDELVIK</sequence>
<keyword evidence="1" id="KW-0472">Membrane</keyword>
<feature type="transmembrane region" description="Helical" evidence="1">
    <location>
        <begin position="45"/>
        <end position="63"/>
    </location>
</feature>
<evidence type="ECO:0000313" key="3">
    <source>
        <dbReference type="Proteomes" id="UP000009222"/>
    </source>
</evidence>
<dbReference type="KEGG" id="taz:TREAZ_1447"/>